<dbReference type="Pfam" id="PF01569">
    <property type="entry name" value="PAP2"/>
    <property type="match status" value="1"/>
</dbReference>
<keyword evidence="2" id="KW-1133">Transmembrane helix</keyword>
<dbReference type="Proteomes" id="UP000677016">
    <property type="component" value="Unassembled WGS sequence"/>
</dbReference>
<dbReference type="SUPFAM" id="SSF48317">
    <property type="entry name" value="Acid phosphatase/Vanadium-dependent haloperoxidase"/>
    <property type="match status" value="1"/>
</dbReference>
<evidence type="ECO:0000313" key="4">
    <source>
        <dbReference type="EMBL" id="MBR7744235.1"/>
    </source>
</evidence>
<dbReference type="AlphaFoldDB" id="A0A941D9H5"/>
<dbReference type="CDD" id="cd03392">
    <property type="entry name" value="PAP2_like_2"/>
    <property type="match status" value="1"/>
</dbReference>
<dbReference type="InterPro" id="IPR036938">
    <property type="entry name" value="PAP2/HPO_sf"/>
</dbReference>
<protein>
    <submittedName>
        <fullName evidence="4">Phosphatase PAP2 family protein</fullName>
    </submittedName>
</protein>
<evidence type="ECO:0000256" key="2">
    <source>
        <dbReference type="SAM" id="Phobius"/>
    </source>
</evidence>
<feature type="domain" description="Phosphatidic acid phosphatase type 2/haloperoxidase" evidence="3">
    <location>
        <begin position="106"/>
        <end position="216"/>
    </location>
</feature>
<comment type="caution">
    <text evidence="4">The sequence shown here is derived from an EMBL/GenBank/DDBJ whole genome shotgun (WGS) entry which is preliminary data.</text>
</comment>
<dbReference type="InterPro" id="IPR000326">
    <property type="entry name" value="PAP2/HPO"/>
</dbReference>
<keyword evidence="5" id="KW-1185">Reference proteome</keyword>
<dbReference type="SMART" id="SM00014">
    <property type="entry name" value="acidPPc"/>
    <property type="match status" value="1"/>
</dbReference>
<dbReference type="PANTHER" id="PTHR14969:SF13">
    <property type="entry name" value="AT30094P"/>
    <property type="match status" value="1"/>
</dbReference>
<proteinExistence type="predicted"/>
<accession>A0A941D9H5</accession>
<dbReference type="RefSeq" id="WP_211603729.1">
    <property type="nucleotide sequence ID" value="NZ_JAGSNF010000019.1"/>
</dbReference>
<feature type="region of interest" description="Disordered" evidence="1">
    <location>
        <begin position="224"/>
        <end position="263"/>
    </location>
</feature>
<feature type="transmembrane region" description="Helical" evidence="2">
    <location>
        <begin position="144"/>
        <end position="166"/>
    </location>
</feature>
<keyword evidence="2" id="KW-0812">Transmembrane</keyword>
<keyword evidence="2" id="KW-0472">Membrane</keyword>
<dbReference type="EMBL" id="JAGSNF010000019">
    <property type="protein sequence ID" value="MBR7744235.1"/>
    <property type="molecule type" value="Genomic_DNA"/>
</dbReference>
<reference evidence="4" key="1">
    <citation type="submission" date="2021-04" db="EMBL/GenBank/DDBJ databases">
        <title>Phycicoccus avicenniae sp. nov., a novel endophytic actinomycetes isolated from branch of Avicennia mariana.</title>
        <authorList>
            <person name="Tuo L."/>
        </authorList>
    </citation>
    <scope>NUCLEOTIDE SEQUENCE</scope>
    <source>
        <strain evidence="4">BSK3Z-2</strain>
    </source>
</reference>
<sequence length="263" mass="28401">MTSSDAPSPAEERRRRVGRAAVFALVTAAVLFGVGGLVRSRWDPLISFDDDAVGTLVGITVDNPWLLDAAHVWELVTQPFLLHTLGTLLCLWAWLRRGMRTRAWWAFGTLMASWVVGLGAKYVFQRARPVIEDPVSEAPGYSFPSGHALNSAAFATTVVILLWPLVTRRLLRGVLVAAAVVLVAVTMADRMFLGVHYPSDVTVGVVTGAGLALASFAGFVGWSPRRPEVVDDPDATPSSTREESDGGPVDDASTARPRQHRES</sequence>
<evidence type="ECO:0000313" key="5">
    <source>
        <dbReference type="Proteomes" id="UP000677016"/>
    </source>
</evidence>
<organism evidence="4 5">
    <name type="scientific">Phycicoccus avicenniae</name>
    <dbReference type="NCBI Taxonomy" id="2828860"/>
    <lineage>
        <taxon>Bacteria</taxon>
        <taxon>Bacillati</taxon>
        <taxon>Actinomycetota</taxon>
        <taxon>Actinomycetes</taxon>
        <taxon>Micrococcales</taxon>
        <taxon>Intrasporangiaceae</taxon>
        <taxon>Phycicoccus</taxon>
    </lineage>
</organism>
<feature type="transmembrane region" description="Helical" evidence="2">
    <location>
        <begin position="104"/>
        <end position="124"/>
    </location>
</feature>
<evidence type="ECO:0000256" key="1">
    <source>
        <dbReference type="SAM" id="MobiDB-lite"/>
    </source>
</evidence>
<dbReference type="PANTHER" id="PTHR14969">
    <property type="entry name" value="SPHINGOSINE-1-PHOSPHATE PHOSPHOHYDROLASE"/>
    <property type="match status" value="1"/>
</dbReference>
<name>A0A941D9H5_9MICO</name>
<gene>
    <name evidence="4" type="ORF">KC207_13150</name>
</gene>
<dbReference type="Gene3D" id="1.20.144.10">
    <property type="entry name" value="Phosphatidic acid phosphatase type 2/haloperoxidase"/>
    <property type="match status" value="1"/>
</dbReference>
<feature type="transmembrane region" description="Helical" evidence="2">
    <location>
        <begin position="75"/>
        <end position="95"/>
    </location>
</feature>
<evidence type="ECO:0000259" key="3">
    <source>
        <dbReference type="SMART" id="SM00014"/>
    </source>
</evidence>
<feature type="transmembrane region" description="Helical" evidence="2">
    <location>
        <begin position="201"/>
        <end position="222"/>
    </location>
</feature>
<feature type="transmembrane region" description="Helical" evidence="2">
    <location>
        <begin position="173"/>
        <end position="195"/>
    </location>
</feature>
<feature type="transmembrane region" description="Helical" evidence="2">
    <location>
        <begin position="20"/>
        <end position="38"/>
    </location>
</feature>